<dbReference type="GO" id="GO:0005829">
    <property type="term" value="C:cytosol"/>
    <property type="evidence" value="ECO:0007669"/>
    <property type="project" value="TreeGrafter"/>
</dbReference>
<dbReference type="SUPFAM" id="SSF51445">
    <property type="entry name" value="(Trans)glycosidases"/>
    <property type="match status" value="1"/>
</dbReference>
<dbReference type="GO" id="GO:0008422">
    <property type="term" value="F:beta-glucosidase activity"/>
    <property type="evidence" value="ECO:0007669"/>
    <property type="project" value="UniProtKB-EC"/>
</dbReference>
<dbReference type="GO" id="GO:0030245">
    <property type="term" value="P:cellulose catabolic process"/>
    <property type="evidence" value="ECO:0007669"/>
    <property type="project" value="UniProtKB-KW"/>
</dbReference>
<feature type="binding site" evidence="10">
    <location>
        <position position="323"/>
    </location>
    <ligand>
        <name>substrate</name>
    </ligand>
</feature>
<feature type="chain" id="PRO_5030731898" description="Beta-glucosidase" evidence="12">
    <location>
        <begin position="29"/>
        <end position="475"/>
    </location>
</feature>
<comment type="caution">
    <text evidence="13">The sequence shown here is derived from an EMBL/GenBank/DDBJ whole genome shotgun (WGS) entry which is preliminary data.</text>
</comment>
<dbReference type="InterPro" id="IPR001360">
    <property type="entry name" value="Glyco_hydro_1"/>
</dbReference>
<evidence type="ECO:0000256" key="9">
    <source>
        <dbReference type="PIRSR" id="PIRSR617736-1"/>
    </source>
</evidence>
<feature type="active site" description="Proton donor" evidence="9">
    <location>
        <position position="193"/>
    </location>
</feature>
<evidence type="ECO:0000256" key="10">
    <source>
        <dbReference type="PIRSR" id="PIRSR617736-2"/>
    </source>
</evidence>
<evidence type="ECO:0000313" key="13">
    <source>
        <dbReference type="EMBL" id="MBB4858688.1"/>
    </source>
</evidence>
<keyword evidence="12" id="KW-0732">Signal</keyword>
<keyword evidence="8" id="KW-0624">Polysaccharide degradation</keyword>
<evidence type="ECO:0000256" key="12">
    <source>
        <dbReference type="SAM" id="SignalP"/>
    </source>
</evidence>
<feature type="binding site" evidence="10">
    <location>
        <begin position="435"/>
        <end position="436"/>
    </location>
    <ligand>
        <name>substrate</name>
    </ligand>
</feature>
<reference evidence="13 14" key="1">
    <citation type="submission" date="2020-08" db="EMBL/GenBank/DDBJ databases">
        <title>Functional genomics of gut bacteria from endangered species of beetles.</title>
        <authorList>
            <person name="Carlos-Shanley C."/>
        </authorList>
    </citation>
    <scope>NUCLEOTIDE SEQUENCE [LARGE SCALE GENOMIC DNA]</scope>
    <source>
        <strain evidence="13 14">S00245</strain>
    </source>
</reference>
<evidence type="ECO:0000256" key="6">
    <source>
        <dbReference type="ARBA" id="ARBA00023277"/>
    </source>
</evidence>
<gene>
    <name evidence="13" type="ORF">HNO88_002014</name>
</gene>
<keyword evidence="14" id="KW-1185">Reference proteome</keyword>
<evidence type="ECO:0000256" key="8">
    <source>
        <dbReference type="ARBA" id="ARBA00023326"/>
    </source>
</evidence>
<name>A0A7W7KAP0_9SPHN</name>
<evidence type="ECO:0000256" key="7">
    <source>
        <dbReference type="ARBA" id="ARBA00023295"/>
    </source>
</evidence>
<evidence type="ECO:0000256" key="5">
    <source>
        <dbReference type="ARBA" id="ARBA00023001"/>
    </source>
</evidence>
<comment type="catalytic activity">
    <reaction evidence="1 11">
        <text>Hydrolysis of terminal, non-reducing beta-D-glucosyl residues with release of beta-D-glucose.</text>
        <dbReference type="EC" id="3.2.1.21"/>
    </reaction>
</comment>
<dbReference type="InterPro" id="IPR033132">
    <property type="entry name" value="GH_1_N_CS"/>
</dbReference>
<dbReference type="Pfam" id="PF00232">
    <property type="entry name" value="Glyco_hydro_1"/>
    <property type="match status" value="1"/>
</dbReference>
<organism evidence="13 14">
    <name type="scientific">Novosphingobium chloroacetimidivorans</name>
    <dbReference type="NCBI Taxonomy" id="1428314"/>
    <lineage>
        <taxon>Bacteria</taxon>
        <taxon>Pseudomonadati</taxon>
        <taxon>Pseudomonadota</taxon>
        <taxon>Alphaproteobacteria</taxon>
        <taxon>Sphingomonadales</taxon>
        <taxon>Sphingomonadaceae</taxon>
        <taxon>Novosphingobium</taxon>
    </lineage>
</organism>
<dbReference type="RefSeq" id="WP_184244574.1">
    <property type="nucleotide sequence ID" value="NZ_JACHLR010000007.1"/>
</dbReference>
<evidence type="ECO:0000256" key="11">
    <source>
        <dbReference type="RuleBase" id="RU361175"/>
    </source>
</evidence>
<accession>A0A7W7KAP0</accession>
<dbReference type="PRINTS" id="PR00131">
    <property type="entry name" value="GLHYDRLASE1"/>
</dbReference>
<dbReference type="Gene3D" id="3.20.20.80">
    <property type="entry name" value="Glycosidases"/>
    <property type="match status" value="1"/>
</dbReference>
<sequence length="475" mass="52919">MVKVTRRDAAKLLGLVPALGSGATLAQAAVQDRPFPKNFQWGCATASYQIEGAVKEDGRGETIWDVFSHTPGRIKDGTNGDIACDSYHRFTDDRKCLQAVGANIYRLSFAWSRIFPSGKGKPNQKGVDHYKRVIDDLLEAGITPFVTLFHWDLPTGLKGAWHSRDTALAFADYAGFVAKEFSDRVHDYITVNEVRSFIDIGYGQGRHAPGEQLGARELNQARHHGLLAHGLGTQAIRATARKPVRIGMAENNYNPIPAIETPAFIEAARKAFRWMNARHLMPMLEGRYSDEYHALEGENAARTQPGDMEAIGSPLDFIGLNIYTGDYVAPDEGPQGYRLVKGSPSYPNMGLKFLRVAPAAAYWGPRLLTEIAKPRAIYVAENGTLAQDELVRNRQVDDAERIMYLHSYLGELQRATAEGYPVAGYMLWSLLDNFEWAEGFAARFGIFYTDFATQQRVPKLSAEWFRELIARNALV</sequence>
<proteinExistence type="inferred from homology"/>
<evidence type="ECO:0000256" key="3">
    <source>
        <dbReference type="ARBA" id="ARBA00012744"/>
    </source>
</evidence>
<dbReference type="Proteomes" id="UP000555448">
    <property type="component" value="Unassembled WGS sequence"/>
</dbReference>
<evidence type="ECO:0000256" key="4">
    <source>
        <dbReference type="ARBA" id="ARBA00022801"/>
    </source>
</evidence>
<feature type="binding site" evidence="10">
    <location>
        <position position="428"/>
    </location>
    <ligand>
        <name>substrate</name>
    </ligand>
</feature>
<feature type="signal peptide" evidence="12">
    <location>
        <begin position="1"/>
        <end position="28"/>
    </location>
</feature>
<keyword evidence="6" id="KW-0119">Carbohydrate metabolism</keyword>
<feature type="binding site" evidence="10">
    <location>
        <position position="150"/>
    </location>
    <ligand>
        <name>substrate</name>
    </ligand>
</feature>
<dbReference type="NCBIfam" id="TIGR03356">
    <property type="entry name" value="BGL"/>
    <property type="match status" value="1"/>
</dbReference>
<dbReference type="AlphaFoldDB" id="A0A7W7KAP0"/>
<feature type="active site" description="Nucleophile" evidence="9">
    <location>
        <position position="381"/>
    </location>
</feature>
<protein>
    <recommendedName>
        <fullName evidence="3 11">Beta-glucosidase</fullName>
        <ecNumber evidence="3 11">3.2.1.21</ecNumber>
    </recommendedName>
</protein>
<dbReference type="InterPro" id="IPR017853">
    <property type="entry name" value="GH"/>
</dbReference>
<evidence type="ECO:0000256" key="2">
    <source>
        <dbReference type="ARBA" id="ARBA00010838"/>
    </source>
</evidence>
<evidence type="ECO:0000256" key="1">
    <source>
        <dbReference type="ARBA" id="ARBA00000448"/>
    </source>
</evidence>
<feature type="binding site" evidence="10">
    <location>
        <position position="49"/>
    </location>
    <ligand>
        <name>substrate</name>
    </ligand>
</feature>
<dbReference type="EMBL" id="JACHLR010000007">
    <property type="protein sequence ID" value="MBB4858688.1"/>
    <property type="molecule type" value="Genomic_DNA"/>
</dbReference>
<keyword evidence="5" id="KW-0136">Cellulose degradation</keyword>
<comment type="similarity">
    <text evidence="2 11">Belongs to the glycosyl hydrolase 1 family.</text>
</comment>
<dbReference type="PANTHER" id="PTHR10353:SF36">
    <property type="entry name" value="LP05116P"/>
    <property type="match status" value="1"/>
</dbReference>
<keyword evidence="4 11" id="KW-0378">Hydrolase</keyword>
<dbReference type="PANTHER" id="PTHR10353">
    <property type="entry name" value="GLYCOSYL HYDROLASE"/>
    <property type="match status" value="1"/>
</dbReference>
<dbReference type="EC" id="3.2.1.21" evidence="3 11"/>
<feature type="binding site" evidence="10">
    <location>
        <position position="192"/>
    </location>
    <ligand>
        <name>substrate</name>
    </ligand>
</feature>
<dbReference type="PROSITE" id="PS00653">
    <property type="entry name" value="GLYCOSYL_HYDROL_F1_2"/>
    <property type="match status" value="1"/>
</dbReference>
<evidence type="ECO:0000313" key="14">
    <source>
        <dbReference type="Proteomes" id="UP000555448"/>
    </source>
</evidence>
<dbReference type="InterPro" id="IPR017736">
    <property type="entry name" value="Glyco_hydro_1_beta-glucosidase"/>
</dbReference>
<keyword evidence="7 11" id="KW-0326">Glycosidase</keyword>